<dbReference type="PANTHER" id="PTHR21107">
    <property type="entry name" value="CYTOCHROME C OXIDASE ASSEMBLY PROTEIN COX19"/>
    <property type="match status" value="1"/>
</dbReference>
<name>A0A0R3UDY7_MESCO</name>
<proteinExistence type="inferred from homology"/>
<keyword evidence="7" id="KW-1185">Reference proteome</keyword>
<dbReference type="GO" id="GO:0033617">
    <property type="term" value="P:mitochondrial respiratory chain complex IV assembly"/>
    <property type="evidence" value="ECO:0007669"/>
    <property type="project" value="TreeGrafter"/>
</dbReference>
<dbReference type="InterPro" id="IPR009069">
    <property type="entry name" value="Cys_alpha_HP_mot_SF"/>
</dbReference>
<evidence type="ECO:0000313" key="8">
    <source>
        <dbReference type="WBParaSite" id="MCOS_0000515201-mRNA-1"/>
    </source>
</evidence>
<dbReference type="EMBL" id="UXSR01005182">
    <property type="protein sequence ID" value="VDD79150.1"/>
    <property type="molecule type" value="Genomic_DNA"/>
</dbReference>
<keyword evidence="2" id="KW-0963">Cytoplasm</keyword>
<comment type="subcellular location">
    <subcellularLocation>
        <location evidence="1">Cytoplasm</location>
    </subcellularLocation>
</comment>
<sequence length="99" mass="11437">MGDAGAFSNARIRVKPPEKGSFPLDHHGICRDMRELWTACMKENDWNSEKCRAESAAYLRCRIDNKLMKPDEIQRLGFNYTEWDTAGQLSSKQWHSSSE</sequence>
<evidence type="ECO:0000256" key="3">
    <source>
        <dbReference type="ARBA" id="ARBA00023157"/>
    </source>
</evidence>
<evidence type="ECO:0000256" key="2">
    <source>
        <dbReference type="ARBA" id="ARBA00022490"/>
    </source>
</evidence>
<dbReference type="InterPro" id="IPR051383">
    <property type="entry name" value="COX19"/>
</dbReference>
<evidence type="ECO:0000256" key="1">
    <source>
        <dbReference type="ARBA" id="ARBA00004496"/>
    </source>
</evidence>
<evidence type="ECO:0000313" key="7">
    <source>
        <dbReference type="Proteomes" id="UP000267029"/>
    </source>
</evidence>
<dbReference type="PANTHER" id="PTHR21107:SF2">
    <property type="entry name" value="CYTOCHROME C OXIDASE ASSEMBLY PROTEIN COX19"/>
    <property type="match status" value="1"/>
</dbReference>
<gene>
    <name evidence="6" type="ORF">MCOS_LOCUS5153</name>
</gene>
<dbReference type="WBParaSite" id="MCOS_0000515201-mRNA-1">
    <property type="protein sequence ID" value="MCOS_0000515201-mRNA-1"/>
    <property type="gene ID" value="MCOS_0000515201"/>
</dbReference>
<protein>
    <recommendedName>
        <fullName evidence="5">Cytochrome c oxidase assembly protein COX19</fullName>
    </recommendedName>
</protein>
<evidence type="ECO:0000256" key="4">
    <source>
        <dbReference type="ARBA" id="ARBA00038223"/>
    </source>
</evidence>
<organism evidence="8">
    <name type="scientific">Mesocestoides corti</name>
    <name type="common">Flatworm</name>
    <dbReference type="NCBI Taxonomy" id="53468"/>
    <lineage>
        <taxon>Eukaryota</taxon>
        <taxon>Metazoa</taxon>
        <taxon>Spiralia</taxon>
        <taxon>Lophotrochozoa</taxon>
        <taxon>Platyhelminthes</taxon>
        <taxon>Cestoda</taxon>
        <taxon>Eucestoda</taxon>
        <taxon>Cyclophyllidea</taxon>
        <taxon>Mesocestoididae</taxon>
        <taxon>Mesocestoides</taxon>
    </lineage>
</organism>
<evidence type="ECO:0000313" key="6">
    <source>
        <dbReference type="EMBL" id="VDD79150.1"/>
    </source>
</evidence>
<dbReference type="Proteomes" id="UP000267029">
    <property type="component" value="Unassembled WGS sequence"/>
</dbReference>
<dbReference type="SUPFAM" id="SSF47072">
    <property type="entry name" value="Cysteine alpha-hairpin motif"/>
    <property type="match status" value="1"/>
</dbReference>
<dbReference type="OrthoDB" id="268594at2759"/>
<dbReference type="STRING" id="53468.A0A0R3UDY7"/>
<reference evidence="6 7" key="2">
    <citation type="submission" date="2018-10" db="EMBL/GenBank/DDBJ databases">
        <authorList>
            <consortium name="Pathogen Informatics"/>
        </authorList>
    </citation>
    <scope>NUCLEOTIDE SEQUENCE [LARGE SCALE GENOMIC DNA]</scope>
</reference>
<dbReference type="GO" id="GO:0005758">
    <property type="term" value="C:mitochondrial intermembrane space"/>
    <property type="evidence" value="ECO:0007669"/>
    <property type="project" value="TreeGrafter"/>
</dbReference>
<reference evidence="8" key="1">
    <citation type="submission" date="2017-02" db="UniProtKB">
        <authorList>
            <consortium name="WormBaseParasite"/>
        </authorList>
    </citation>
    <scope>IDENTIFICATION</scope>
</reference>
<dbReference type="AlphaFoldDB" id="A0A0R3UDY7"/>
<evidence type="ECO:0000256" key="5">
    <source>
        <dbReference type="ARBA" id="ARBA00039385"/>
    </source>
</evidence>
<comment type="similarity">
    <text evidence="4">Belongs to the COX19 family.</text>
</comment>
<keyword evidence="3" id="KW-1015">Disulfide bond</keyword>
<accession>A0A0R3UDY7</accession>